<feature type="region of interest" description="Disordered" evidence="1">
    <location>
        <begin position="47"/>
        <end position="113"/>
    </location>
</feature>
<gene>
    <name evidence="2" type="ORF">GCM10009680_61650</name>
</gene>
<evidence type="ECO:0000313" key="3">
    <source>
        <dbReference type="Proteomes" id="UP001499947"/>
    </source>
</evidence>
<evidence type="ECO:0000256" key="1">
    <source>
        <dbReference type="SAM" id="MobiDB-lite"/>
    </source>
</evidence>
<dbReference type="RefSeq" id="WP_344319321.1">
    <property type="nucleotide sequence ID" value="NZ_BAAALR010000071.1"/>
</dbReference>
<dbReference type="InterPro" id="IPR015207">
    <property type="entry name" value="DUF1931"/>
</dbReference>
<dbReference type="Proteomes" id="UP001499947">
    <property type="component" value="Unassembled WGS sequence"/>
</dbReference>
<comment type="caution">
    <text evidence="2">The sequence shown here is derived from an EMBL/GenBank/DDBJ whole genome shotgun (WGS) entry which is preliminary data.</text>
</comment>
<evidence type="ECO:0000313" key="2">
    <source>
        <dbReference type="EMBL" id="GAA1712338.1"/>
    </source>
</evidence>
<feature type="compositionally biased region" description="Basic and acidic residues" evidence="1">
    <location>
        <begin position="91"/>
        <end position="100"/>
    </location>
</feature>
<feature type="compositionally biased region" description="Low complexity" evidence="1">
    <location>
        <begin position="101"/>
        <end position="113"/>
    </location>
</feature>
<name>A0ABN2IV49_9ACTN</name>
<dbReference type="SUPFAM" id="SSF47113">
    <property type="entry name" value="Histone-fold"/>
    <property type="match status" value="1"/>
</dbReference>
<reference evidence="2 3" key="1">
    <citation type="journal article" date="2019" name="Int. J. Syst. Evol. Microbiol.">
        <title>The Global Catalogue of Microorganisms (GCM) 10K type strain sequencing project: providing services to taxonomists for standard genome sequencing and annotation.</title>
        <authorList>
            <consortium name="The Broad Institute Genomics Platform"/>
            <consortium name="The Broad Institute Genome Sequencing Center for Infectious Disease"/>
            <person name="Wu L."/>
            <person name="Ma J."/>
        </authorList>
    </citation>
    <scope>NUCLEOTIDE SEQUENCE [LARGE SCALE GENOMIC DNA]</scope>
    <source>
        <strain evidence="2 3">JCM 13244</strain>
    </source>
</reference>
<keyword evidence="3" id="KW-1185">Reference proteome</keyword>
<dbReference type="EMBL" id="BAAALR010000071">
    <property type="protein sequence ID" value="GAA1712338.1"/>
    <property type="molecule type" value="Genomic_DNA"/>
</dbReference>
<dbReference type="Gene3D" id="1.10.20.10">
    <property type="entry name" value="Histone, subunit A"/>
    <property type="match status" value="1"/>
</dbReference>
<dbReference type="Pfam" id="PF09123">
    <property type="entry name" value="DUF1931"/>
    <property type="match status" value="1"/>
</dbReference>
<accession>A0ABN2IV49</accession>
<organism evidence="2 3">
    <name type="scientific">Streptomyces yatensis</name>
    <dbReference type="NCBI Taxonomy" id="155177"/>
    <lineage>
        <taxon>Bacteria</taxon>
        <taxon>Bacillati</taxon>
        <taxon>Actinomycetota</taxon>
        <taxon>Actinomycetes</taxon>
        <taxon>Kitasatosporales</taxon>
        <taxon>Streptomycetaceae</taxon>
        <taxon>Streptomyces</taxon>
        <taxon>Streptomyces violaceusniger group</taxon>
    </lineage>
</organism>
<proteinExistence type="predicted"/>
<sequence length="113" mass="12098">MTVMGVSKFERFFRAAAGLDVDRNDLKRYGDFVDAKVYDLLVVGQAPAKANGRDTVEPWASRRASTGSGGRRGGRGEADPGTARRAPSPRQDAHPGDRRPAAVAVAPRCMSPD</sequence>
<protein>
    <submittedName>
        <fullName evidence="2">Uncharacterized protein</fullName>
    </submittedName>
</protein>
<dbReference type="InterPro" id="IPR009072">
    <property type="entry name" value="Histone-fold"/>
</dbReference>
<dbReference type="CDD" id="cd22922">
    <property type="entry name" value="HFD_Aq328-like_rpt1"/>
    <property type="match status" value="1"/>
</dbReference>